<accession>A0A560E3L1</accession>
<keyword evidence="1" id="KW-0472">Membrane</keyword>
<evidence type="ECO:0000313" key="2">
    <source>
        <dbReference type="EMBL" id="TWB03863.1"/>
    </source>
</evidence>
<dbReference type="Proteomes" id="UP000319949">
    <property type="component" value="Unassembled WGS sequence"/>
</dbReference>
<name>A0A560E3L1_9BRAD</name>
<keyword evidence="1" id="KW-1133">Transmembrane helix</keyword>
<keyword evidence="3" id="KW-1185">Reference proteome</keyword>
<comment type="caution">
    <text evidence="2">The sequence shown here is derived from an EMBL/GenBank/DDBJ whole genome shotgun (WGS) entry which is preliminary data.</text>
</comment>
<sequence>MPTDLMRASAPPATPHSNGRNANIVAIALTAALVTLQLIGLAVLERSHAHAMHASFPREPAVCTESASAAVSHIPYD</sequence>
<feature type="transmembrane region" description="Helical" evidence="1">
    <location>
        <begin position="24"/>
        <end position="44"/>
    </location>
</feature>
<organism evidence="2 3">
    <name type="scientific">Bradyrhizobium stylosanthis</name>
    <dbReference type="NCBI Taxonomy" id="1803665"/>
    <lineage>
        <taxon>Bacteria</taxon>
        <taxon>Pseudomonadati</taxon>
        <taxon>Pseudomonadota</taxon>
        <taxon>Alphaproteobacteria</taxon>
        <taxon>Hyphomicrobiales</taxon>
        <taxon>Nitrobacteraceae</taxon>
        <taxon>Bradyrhizobium</taxon>
    </lineage>
</organism>
<dbReference type="STRING" id="1803665.GCA_001641335_02190"/>
<dbReference type="AlphaFoldDB" id="A0A560E3L1"/>
<evidence type="ECO:0000256" key="1">
    <source>
        <dbReference type="SAM" id="Phobius"/>
    </source>
</evidence>
<reference evidence="2 3" key="1">
    <citation type="submission" date="2019-06" db="EMBL/GenBank/DDBJ databases">
        <title>Genomic Encyclopedia of Type Strains, Phase IV (KMG-V): Genome sequencing to study the core and pangenomes of soil and plant-associated prokaryotes.</title>
        <authorList>
            <person name="Whitman W."/>
        </authorList>
    </citation>
    <scope>NUCLEOTIDE SEQUENCE [LARGE SCALE GENOMIC DNA]</scope>
    <source>
        <strain evidence="2 3">BR 510</strain>
    </source>
</reference>
<dbReference type="EMBL" id="VITK01000002">
    <property type="protein sequence ID" value="TWB03863.1"/>
    <property type="molecule type" value="Genomic_DNA"/>
</dbReference>
<proteinExistence type="predicted"/>
<evidence type="ECO:0000313" key="3">
    <source>
        <dbReference type="Proteomes" id="UP000319949"/>
    </source>
</evidence>
<protein>
    <submittedName>
        <fullName evidence="2">Uncharacterized protein</fullName>
    </submittedName>
</protein>
<dbReference type="OrthoDB" id="8244013at2"/>
<gene>
    <name evidence="2" type="ORF">FBZ96_102336</name>
</gene>
<keyword evidence="1" id="KW-0812">Transmembrane</keyword>